<sequence length="155" mass="17376">MLLSQCHVAPHLRFTFYDQVHTTGMDIKQALSCTAAVTLGKDMTFRDYAQGSFRMRGIGKGQRVQVFIIPEVHQLMTDEVAAGLGTTPAARAATLSSLPLAERHHQLLCDVCAWLTINSMKSEKVQWNLLMEQQAQNVWRKRAYQALQMGHATFG</sequence>
<evidence type="ECO:0000256" key="3">
    <source>
        <dbReference type="ARBA" id="ARBA00022670"/>
    </source>
</evidence>
<comment type="catalytic activity">
    <reaction evidence="1">
        <text>Thiol-dependent hydrolysis of ester, thioester, amide, peptide and isopeptide bonds formed by the C-terminal Gly of ubiquitin (a 76-residue protein attached to proteins as an intracellular targeting signal).</text>
        <dbReference type="EC" id="3.4.19.12"/>
    </reaction>
</comment>
<name>A0A835Z9B3_9STRA</name>
<organism evidence="7 8">
    <name type="scientific">Tribonema minus</name>
    <dbReference type="NCBI Taxonomy" id="303371"/>
    <lineage>
        <taxon>Eukaryota</taxon>
        <taxon>Sar</taxon>
        <taxon>Stramenopiles</taxon>
        <taxon>Ochrophyta</taxon>
        <taxon>PX clade</taxon>
        <taxon>Xanthophyceae</taxon>
        <taxon>Tribonematales</taxon>
        <taxon>Tribonemataceae</taxon>
        <taxon>Tribonema</taxon>
    </lineage>
</organism>
<dbReference type="GO" id="GO:0070530">
    <property type="term" value="F:K63-linked polyubiquitin modification-dependent protein binding"/>
    <property type="evidence" value="ECO:0007669"/>
    <property type="project" value="TreeGrafter"/>
</dbReference>
<evidence type="ECO:0000256" key="2">
    <source>
        <dbReference type="ARBA" id="ARBA00012759"/>
    </source>
</evidence>
<keyword evidence="5" id="KW-0378">Hydrolase</keyword>
<dbReference type="GO" id="GO:0005737">
    <property type="term" value="C:cytoplasm"/>
    <property type="evidence" value="ECO:0007669"/>
    <property type="project" value="TreeGrafter"/>
</dbReference>
<gene>
    <name evidence="7" type="ORF">JKP88DRAFT_301998</name>
</gene>
<dbReference type="OrthoDB" id="163166at2759"/>
<evidence type="ECO:0000313" key="7">
    <source>
        <dbReference type="EMBL" id="KAG5189405.1"/>
    </source>
</evidence>
<keyword evidence="4" id="KW-0833">Ubl conjugation pathway</keyword>
<evidence type="ECO:0000256" key="6">
    <source>
        <dbReference type="ARBA" id="ARBA00022807"/>
    </source>
</evidence>
<dbReference type="Proteomes" id="UP000664859">
    <property type="component" value="Unassembled WGS sequence"/>
</dbReference>
<evidence type="ECO:0000313" key="8">
    <source>
        <dbReference type="Proteomes" id="UP000664859"/>
    </source>
</evidence>
<dbReference type="GO" id="GO:0004843">
    <property type="term" value="F:cysteine-type deubiquitinase activity"/>
    <property type="evidence" value="ECO:0007669"/>
    <property type="project" value="UniProtKB-EC"/>
</dbReference>
<keyword evidence="8" id="KW-1185">Reference proteome</keyword>
<reference evidence="7" key="1">
    <citation type="submission" date="2021-02" db="EMBL/GenBank/DDBJ databases">
        <title>First Annotated Genome of the Yellow-green Alga Tribonema minus.</title>
        <authorList>
            <person name="Mahan K.M."/>
        </authorList>
    </citation>
    <scope>NUCLEOTIDE SEQUENCE</scope>
    <source>
        <strain evidence="7">UTEX B ZZ1240</strain>
    </source>
</reference>
<dbReference type="GO" id="GO:0071947">
    <property type="term" value="P:protein deubiquitination involved in ubiquitin-dependent protein catabolic process"/>
    <property type="evidence" value="ECO:0007669"/>
    <property type="project" value="TreeGrafter"/>
</dbReference>
<dbReference type="GO" id="GO:0005634">
    <property type="term" value="C:nucleus"/>
    <property type="evidence" value="ECO:0007669"/>
    <property type="project" value="TreeGrafter"/>
</dbReference>
<dbReference type="PANTHER" id="PTHR13367:SF28">
    <property type="entry name" value="UBIQUITIN THIOESTERASE ZRANB1"/>
    <property type="match status" value="1"/>
</dbReference>
<dbReference type="EMBL" id="JAFCMP010000051">
    <property type="protein sequence ID" value="KAG5189405.1"/>
    <property type="molecule type" value="Genomic_DNA"/>
</dbReference>
<dbReference type="PANTHER" id="PTHR13367">
    <property type="entry name" value="UBIQUITIN THIOESTERASE"/>
    <property type="match status" value="1"/>
</dbReference>
<evidence type="ECO:0000256" key="5">
    <source>
        <dbReference type="ARBA" id="ARBA00022801"/>
    </source>
</evidence>
<dbReference type="EC" id="3.4.19.12" evidence="2"/>
<dbReference type="AlphaFoldDB" id="A0A835Z9B3"/>
<comment type="caution">
    <text evidence="7">The sequence shown here is derived from an EMBL/GenBank/DDBJ whole genome shotgun (WGS) entry which is preliminary data.</text>
</comment>
<dbReference type="InterPro" id="IPR051346">
    <property type="entry name" value="OTU_Deubiquitinase"/>
</dbReference>
<protein>
    <recommendedName>
        <fullName evidence="2">ubiquitinyl hydrolase 1</fullName>
        <ecNumber evidence="2">3.4.19.12</ecNumber>
    </recommendedName>
</protein>
<proteinExistence type="predicted"/>
<accession>A0A835Z9B3</accession>
<evidence type="ECO:0000256" key="1">
    <source>
        <dbReference type="ARBA" id="ARBA00000707"/>
    </source>
</evidence>
<keyword evidence="3" id="KW-0645">Protease</keyword>
<keyword evidence="6" id="KW-0788">Thiol protease</keyword>
<feature type="non-terminal residue" evidence="7">
    <location>
        <position position="1"/>
    </location>
</feature>
<evidence type="ECO:0000256" key="4">
    <source>
        <dbReference type="ARBA" id="ARBA00022786"/>
    </source>
</evidence>